<gene>
    <name evidence="5" type="ORF">RZO55_20840</name>
</gene>
<feature type="domain" description="4Fe-4S ferredoxin-type" evidence="4">
    <location>
        <begin position="36"/>
        <end position="65"/>
    </location>
</feature>
<dbReference type="SUPFAM" id="SSF54862">
    <property type="entry name" value="4Fe-4S ferredoxins"/>
    <property type="match status" value="1"/>
</dbReference>
<evidence type="ECO:0000256" key="3">
    <source>
        <dbReference type="ARBA" id="ARBA00023014"/>
    </source>
</evidence>
<organism evidence="5 6">
    <name type="scientific">Clostridium boliviensis</name>
    <dbReference type="NCBI Taxonomy" id="318465"/>
    <lineage>
        <taxon>Bacteria</taxon>
        <taxon>Bacillati</taxon>
        <taxon>Bacillota</taxon>
        <taxon>Clostridia</taxon>
        <taxon>Eubacteriales</taxon>
        <taxon>Clostridiaceae</taxon>
        <taxon>Clostridium</taxon>
    </lineage>
</organism>
<dbReference type="InterPro" id="IPR017900">
    <property type="entry name" value="4Fe4S_Fe_S_CS"/>
</dbReference>
<evidence type="ECO:0000256" key="1">
    <source>
        <dbReference type="ARBA" id="ARBA00022723"/>
    </source>
</evidence>
<name>A0ABU4GSQ2_9CLOT</name>
<dbReference type="InterPro" id="IPR017896">
    <property type="entry name" value="4Fe4S_Fe-S-bd"/>
</dbReference>
<dbReference type="EMBL" id="JAWONS010000290">
    <property type="protein sequence ID" value="MDW2800025.1"/>
    <property type="molecule type" value="Genomic_DNA"/>
</dbReference>
<dbReference type="Proteomes" id="UP001276854">
    <property type="component" value="Unassembled WGS sequence"/>
</dbReference>
<evidence type="ECO:0000256" key="2">
    <source>
        <dbReference type="ARBA" id="ARBA00023004"/>
    </source>
</evidence>
<proteinExistence type="predicted"/>
<comment type="caution">
    <text evidence="5">The sequence shown here is derived from an EMBL/GenBank/DDBJ whole genome shotgun (WGS) entry which is preliminary data.</text>
</comment>
<keyword evidence="1" id="KW-0479">Metal-binding</keyword>
<evidence type="ECO:0000313" key="6">
    <source>
        <dbReference type="Proteomes" id="UP001276854"/>
    </source>
</evidence>
<keyword evidence="3" id="KW-0411">Iron-sulfur</keyword>
<evidence type="ECO:0000313" key="5">
    <source>
        <dbReference type="EMBL" id="MDW2800025.1"/>
    </source>
</evidence>
<reference evidence="5 6" key="1">
    <citation type="submission" date="2023-10" db="EMBL/GenBank/DDBJ databases">
        <title>A novel Glycoside Hydrolase 43-Like Enzyme from Clostrdium boliviensis is an Endo-xylanase, and a Candidate for Xylooligosaccharides Production from Different Xylan Substrates.</title>
        <authorList>
            <person name="Alvarez M.T."/>
            <person name="Rocabado-Villegas L.R."/>
            <person name="Salas-Veizaga D.M."/>
            <person name="Linares-Pasten J.A."/>
            <person name="Gudmundsdottir E.E."/>
            <person name="Hreggvidsson G.O."/>
            <person name="Adlercreutz P."/>
            <person name="Nordberg Karlsson E."/>
        </authorList>
    </citation>
    <scope>NUCLEOTIDE SEQUENCE [LARGE SCALE GENOMIC DNA]</scope>
    <source>
        <strain evidence="5 6">E-1</strain>
    </source>
</reference>
<accession>A0ABU4GSQ2</accession>
<dbReference type="Gene3D" id="3.30.70.20">
    <property type="match status" value="1"/>
</dbReference>
<dbReference type="PROSITE" id="PS51379">
    <property type="entry name" value="4FE4S_FER_2"/>
    <property type="match status" value="1"/>
</dbReference>
<sequence length="68" mass="7543">MNAQTLVVIKENCPQNHPCPSVRICPVGALKQNGFQAPTVDMDACIRCGKCTRFCPMNALRLDCHFHV</sequence>
<dbReference type="PROSITE" id="PS00198">
    <property type="entry name" value="4FE4S_FER_1"/>
    <property type="match status" value="1"/>
</dbReference>
<keyword evidence="2" id="KW-0408">Iron</keyword>
<protein>
    <submittedName>
        <fullName evidence="5">4Fe-4S binding protein</fullName>
    </submittedName>
</protein>
<evidence type="ECO:0000259" key="4">
    <source>
        <dbReference type="PROSITE" id="PS51379"/>
    </source>
</evidence>
<dbReference type="Pfam" id="PF00037">
    <property type="entry name" value="Fer4"/>
    <property type="match status" value="1"/>
</dbReference>
<keyword evidence="6" id="KW-1185">Reference proteome</keyword>
<dbReference type="RefSeq" id="WP_318066213.1">
    <property type="nucleotide sequence ID" value="NZ_JAWONS010000290.1"/>
</dbReference>